<evidence type="ECO:0000259" key="2">
    <source>
        <dbReference type="PROSITE" id="PS51831"/>
    </source>
</evidence>
<dbReference type="InterPro" id="IPR006261">
    <property type="entry name" value="dGTPase"/>
</dbReference>
<dbReference type="NCBIfam" id="TIGR01353">
    <property type="entry name" value="dGTP_triPase"/>
    <property type="match status" value="1"/>
</dbReference>
<sequence length="521" mass="61193">MKTQELNIKYEDIKSKQIFRANEKEVERSIEPVPTHPIRNNFQRDRDRILYSRAFRRLSGKTQVFTTSNDDHIRTRLTHTLEVSQIARTISKELGLDEDLTEAIALGHDLGHTPFGHVGERTLNQIMNGCYKISDFNENILDENKGFKHNLQGIRVVNELEEEPLNLTKETIWGIVNHSSKKYKKCLDLKKDDFVNCNLKHKNSKHDNCGYNLSLQYYDNYLNKLEHDKFWTIEGLVVALADEIAQRHHDIEDAIEFNILSIRDIYDEISKRFSEILKKYEYTNQRYSLDELENEDNKYKAIAKFSKFIVDFLTTDLINQTKANLIEMKGKFNIGSNSDFYNSRKKISNLPIENKEKEKSYILSIVSFSQDVKAADEEFQRFLKNRILKSFEAQRMDGVGSYIITKLFEAYTHNPQQLRDKTIDKLFKNIHDKKSDLKQIFNDDMDKGEKEFIGNVLDSFEKVKNTGDKRDFISDLHYKIMKHGFTIEDIYKNALMRTICDYISGMTDNFAIKDHKSLYNK</sequence>
<proteinExistence type="predicted"/>
<gene>
    <name evidence="3" type="ORF">TEGL_17300</name>
</gene>
<evidence type="ECO:0000313" key="4">
    <source>
        <dbReference type="Proteomes" id="UP001348492"/>
    </source>
</evidence>
<dbReference type="PROSITE" id="PS51831">
    <property type="entry name" value="HD"/>
    <property type="match status" value="1"/>
</dbReference>
<dbReference type="PANTHER" id="PTHR35795:SF1">
    <property type="entry name" value="BIS(5'-NUCLEOSYL)-TETRAPHOSPHATASE, SYMMETRICAL"/>
    <property type="match status" value="1"/>
</dbReference>
<dbReference type="Gene3D" id="1.10.3210.10">
    <property type="entry name" value="Hypothetical protein af1432"/>
    <property type="match status" value="1"/>
</dbReference>
<dbReference type="PANTHER" id="PTHR35795">
    <property type="entry name" value="SLR1885 PROTEIN"/>
    <property type="match status" value="1"/>
</dbReference>
<evidence type="ECO:0000256" key="1">
    <source>
        <dbReference type="ARBA" id="ARBA00022801"/>
    </source>
</evidence>
<dbReference type="EMBL" id="CP117523">
    <property type="protein sequence ID" value="WWD83322.1"/>
    <property type="molecule type" value="Genomic_DNA"/>
</dbReference>
<dbReference type="SUPFAM" id="SSF109604">
    <property type="entry name" value="HD-domain/PDEase-like"/>
    <property type="match status" value="1"/>
</dbReference>
<protein>
    <submittedName>
        <fullName evidence="3">Deoxyguanosinetriphosphate triphosphohydrolase-like protein</fullName>
    </submittedName>
</protein>
<feature type="domain" description="HD" evidence="2">
    <location>
        <begin position="76"/>
        <end position="197"/>
    </location>
</feature>
<dbReference type="InterPro" id="IPR003607">
    <property type="entry name" value="HD/PDEase_dom"/>
</dbReference>
<dbReference type="Pfam" id="PF01966">
    <property type="entry name" value="HD"/>
    <property type="match status" value="1"/>
</dbReference>
<dbReference type="SMART" id="SM00471">
    <property type="entry name" value="HDc"/>
    <property type="match status" value="1"/>
</dbReference>
<dbReference type="CDD" id="cd00077">
    <property type="entry name" value="HDc"/>
    <property type="match status" value="1"/>
</dbReference>
<reference evidence="3 4" key="1">
    <citation type="journal article" date="2023" name="PLoS ONE">
        <title>Genome-based metabolic and phylogenomic analysis of three Terrisporobacter species.</title>
        <authorList>
            <person name="Boer T."/>
            <person name="Bengelsdorf F.R."/>
            <person name="Bomeke M."/>
            <person name="Daniel R."/>
            <person name="Poehlein A."/>
        </authorList>
    </citation>
    <scope>NUCLEOTIDE SEQUENCE [LARGE SCALE GENOMIC DNA]</scope>
    <source>
        <strain evidence="3 4">DSM 1288</strain>
    </source>
</reference>
<dbReference type="RefSeq" id="WP_018591256.1">
    <property type="nucleotide sequence ID" value="NZ_CP117523.1"/>
</dbReference>
<dbReference type="Proteomes" id="UP001348492">
    <property type="component" value="Chromosome"/>
</dbReference>
<organism evidence="3 4">
    <name type="scientific">Terrisporobacter glycolicus ATCC 14880 = DSM 1288</name>
    <dbReference type="NCBI Taxonomy" id="1121315"/>
    <lineage>
        <taxon>Bacteria</taxon>
        <taxon>Bacillati</taxon>
        <taxon>Bacillota</taxon>
        <taxon>Clostridia</taxon>
        <taxon>Peptostreptococcales</taxon>
        <taxon>Peptostreptococcaceae</taxon>
        <taxon>Terrisporobacter</taxon>
    </lineage>
</organism>
<keyword evidence="1" id="KW-0378">Hydrolase</keyword>
<dbReference type="InterPro" id="IPR006674">
    <property type="entry name" value="HD_domain"/>
</dbReference>
<keyword evidence="4" id="KW-1185">Reference proteome</keyword>
<evidence type="ECO:0000313" key="3">
    <source>
        <dbReference type="EMBL" id="WWD83322.1"/>
    </source>
</evidence>
<name>A0ABZ2EU56_9FIRM</name>
<dbReference type="InterPro" id="IPR026875">
    <property type="entry name" value="PHydrolase_assoc_dom"/>
</dbReference>
<dbReference type="InterPro" id="IPR051094">
    <property type="entry name" value="Diverse_Catalytic_Enzymes"/>
</dbReference>
<dbReference type="Pfam" id="PF13286">
    <property type="entry name" value="HD_assoc"/>
    <property type="match status" value="2"/>
</dbReference>
<accession>A0ABZ2EU56</accession>